<protein>
    <submittedName>
        <fullName evidence="2">Uncharacterized protein</fullName>
    </submittedName>
</protein>
<dbReference type="EMBL" id="AXUT01000778">
    <property type="protein sequence ID" value="ESU75913.1"/>
    <property type="molecule type" value="Genomic_DNA"/>
</dbReference>
<evidence type="ECO:0000313" key="3">
    <source>
        <dbReference type="Proteomes" id="UP000017944"/>
    </source>
</evidence>
<evidence type="ECO:0000313" key="1">
    <source>
        <dbReference type="EMBL" id="ESU75913.1"/>
    </source>
</evidence>
<evidence type="ECO:0000313" key="2">
    <source>
        <dbReference type="EMBL" id="ESU76483.1"/>
    </source>
</evidence>
<geneLocation type="plasmid" evidence="1">
    <name>unnamed</name>
</geneLocation>
<keyword evidence="1" id="KW-0614">Plasmid</keyword>
<dbReference type="AlphaFoldDB" id="A0A090NVR7"/>
<sequence>MLCHNLPCLLPSLWLHDRNMERNAVIGSIVNAAFG</sequence>
<gene>
    <name evidence="2" type="ORF">WRSd3_04286</name>
    <name evidence="1" type="ORF">WRSd3_p00065</name>
</gene>
<dbReference type="Proteomes" id="UP000017944">
    <property type="component" value="Unassembled WGS sequence"/>
</dbReference>
<reference evidence="2 3" key="1">
    <citation type="submission" date="2013-10" db="EMBL/GenBank/DDBJ databases">
        <title>Draft genomes and the virulence plasmids of Sd1617 vaccine constructs: WRSd3 and WRSd5.</title>
        <authorList>
            <person name="Aksomboon Vongsawan A."/>
            <person name="Venkatesan M.M."/>
            <person name="Vaisvil B."/>
            <person name="Emel G."/>
            <person name="Kepatral V."/>
            <person name="Sethabutr O."/>
            <person name="Serichantalergs O."/>
            <person name="Mason C."/>
        </authorList>
    </citation>
    <scope>NUCLEOTIDE SEQUENCE [LARGE SCALE GENOMIC DNA]</scope>
    <source>
        <strain evidence="2 3">WRSd3</strain>
        <plasmid evidence="1">unnamed</plasmid>
    </source>
</reference>
<organism evidence="2 3">
    <name type="scientific">Shigella dysenteriae WRSd3</name>
    <dbReference type="NCBI Taxonomy" id="1401327"/>
    <lineage>
        <taxon>Bacteria</taxon>
        <taxon>Pseudomonadati</taxon>
        <taxon>Pseudomonadota</taxon>
        <taxon>Gammaproteobacteria</taxon>
        <taxon>Enterobacterales</taxon>
        <taxon>Enterobacteriaceae</taxon>
        <taxon>Shigella</taxon>
    </lineage>
</organism>
<accession>A0A090NVR7</accession>
<name>A0A090NVR7_SHIDY</name>
<proteinExistence type="predicted"/>
<dbReference type="EMBL" id="AXUT01000508">
    <property type="protein sequence ID" value="ESU76483.1"/>
    <property type="molecule type" value="Genomic_DNA"/>
</dbReference>
<comment type="caution">
    <text evidence="2">The sequence shown here is derived from an EMBL/GenBank/DDBJ whole genome shotgun (WGS) entry which is preliminary data.</text>
</comment>